<gene>
    <name evidence="1" type="primary">Trdc</name>
    <name evidence="1" type="ORF">TROMEL_R06881</name>
</gene>
<dbReference type="EMBL" id="VXAG01001629">
    <property type="protein sequence ID" value="NXJ84386.1"/>
    <property type="molecule type" value="Genomic_DNA"/>
</dbReference>
<dbReference type="OrthoDB" id="9945861at2759"/>
<proteinExistence type="predicted"/>
<evidence type="ECO:0000313" key="2">
    <source>
        <dbReference type="Proteomes" id="UP000550660"/>
    </source>
</evidence>
<protein>
    <submittedName>
        <fullName evidence="1">TRDC protein</fullName>
    </submittedName>
</protein>
<dbReference type="AlphaFoldDB" id="A0A7L0EMG6"/>
<name>A0A7L0EMG6_TROML</name>
<comment type="caution">
    <text evidence="1">The sequence shown here is derived from an EMBL/GenBank/DDBJ whole genome shotgun (WGS) entry which is preliminary data.</text>
</comment>
<dbReference type="Gene3D" id="2.60.40.10">
    <property type="entry name" value="Immunoglobulins"/>
    <property type="match status" value="1"/>
</dbReference>
<dbReference type="InterPro" id="IPR013783">
    <property type="entry name" value="Ig-like_fold"/>
</dbReference>
<dbReference type="Proteomes" id="UP000550660">
    <property type="component" value="Unassembled WGS sequence"/>
</dbReference>
<keyword evidence="2" id="KW-1185">Reference proteome</keyword>
<feature type="non-terminal residue" evidence="1">
    <location>
        <position position="1"/>
    </location>
</feature>
<reference evidence="1 2" key="1">
    <citation type="submission" date="2019-09" db="EMBL/GenBank/DDBJ databases">
        <title>Bird 10,000 Genomes (B10K) Project - Family phase.</title>
        <authorList>
            <person name="Zhang G."/>
        </authorList>
    </citation>
    <scope>NUCLEOTIDE SEQUENCE [LARGE SCALE GENOMIC DNA]</scope>
    <source>
        <strain evidence="1">B10K-DU-007-40</strain>
        <tissue evidence="1">Mixed tissue sample</tissue>
    </source>
</reference>
<accession>A0A7L0EMG6</accession>
<sequence>IKSQELKEDGSKGKAACLARNFNTKKISLEMSSTDVIYEQDRSIFTSEGLYDTIKVVSVTNDTEVTCMAKFNGSTLTANATLRGTILWHSSDDTKLERWNMLSVAVLGLRLLLAKSIAFNTLMSVKLFLF</sequence>
<feature type="non-terminal residue" evidence="1">
    <location>
        <position position="130"/>
    </location>
</feature>
<evidence type="ECO:0000313" key="1">
    <source>
        <dbReference type="EMBL" id="NXJ84386.1"/>
    </source>
</evidence>
<organism evidence="1 2">
    <name type="scientific">Trogon melanurus</name>
    <name type="common">Black-tailed trogon</name>
    <dbReference type="NCBI Taxonomy" id="56311"/>
    <lineage>
        <taxon>Eukaryota</taxon>
        <taxon>Metazoa</taxon>
        <taxon>Chordata</taxon>
        <taxon>Craniata</taxon>
        <taxon>Vertebrata</taxon>
        <taxon>Euteleostomi</taxon>
        <taxon>Archelosauria</taxon>
        <taxon>Archosauria</taxon>
        <taxon>Dinosauria</taxon>
        <taxon>Saurischia</taxon>
        <taxon>Theropoda</taxon>
        <taxon>Coelurosauria</taxon>
        <taxon>Aves</taxon>
        <taxon>Neognathae</taxon>
        <taxon>Neoaves</taxon>
        <taxon>Telluraves</taxon>
        <taxon>Coraciimorphae</taxon>
        <taxon>Trogoniformes</taxon>
        <taxon>Trogonidae</taxon>
        <taxon>Trogon</taxon>
    </lineage>
</organism>